<protein>
    <recommendedName>
        <fullName evidence="2">RNase MRP protein 1 RNA binding domain-containing protein</fullName>
    </recommendedName>
</protein>
<dbReference type="GO" id="GO:0000172">
    <property type="term" value="C:ribonuclease MRP complex"/>
    <property type="evidence" value="ECO:0007669"/>
    <property type="project" value="InterPro"/>
</dbReference>
<proteinExistence type="predicted"/>
<dbReference type="GO" id="GO:0000294">
    <property type="term" value="P:nuclear-transcribed mRNA catabolic process, RNase MRP-dependent"/>
    <property type="evidence" value="ECO:0007669"/>
    <property type="project" value="TreeGrafter"/>
</dbReference>
<feature type="compositionally biased region" description="Basic and acidic residues" evidence="1">
    <location>
        <begin position="222"/>
        <end position="244"/>
    </location>
</feature>
<gene>
    <name evidence="3" type="ORF">EMCG_09107</name>
</gene>
<dbReference type="AlphaFoldDB" id="A0A0G2JA23"/>
<dbReference type="PANTHER" id="PTHR37792:SF1">
    <property type="entry name" value="RIBONUCLEASE MRP PROTEIN SUBUNIT RMP1"/>
    <property type="match status" value="1"/>
</dbReference>
<accession>A0A0G2JA23</accession>
<dbReference type="VEuPathDB" id="FungiDB:EMCG_09107"/>
<evidence type="ECO:0000256" key="1">
    <source>
        <dbReference type="SAM" id="MobiDB-lite"/>
    </source>
</evidence>
<dbReference type="PANTHER" id="PTHR37792">
    <property type="entry name" value="RIBONUCLEASE MRP PROTEIN SUBUNIT RMP1"/>
    <property type="match status" value="1"/>
</dbReference>
<feature type="region of interest" description="Disordered" evidence="1">
    <location>
        <begin position="192"/>
        <end position="278"/>
    </location>
</feature>
<dbReference type="InterPro" id="IPR047205">
    <property type="entry name" value="RMP1"/>
</dbReference>
<sequence length="278" mass="30951">MPPQKPQKKRIALLPRSPTLKPIHTTLHLLYHRNKNQHGGAKWWKWLAMLKRSMGELVRAVRRWERVRDDDDDDEEEEEEEGGGGFRAKVLERMRYMHVWVVPRCYVALSTVVADKQFSALGVVLLAVLAQAAQAVAQVEEYHPPGQKECDTKTGNVLPATSAAVSTNRDENVDVDVGEVVKRSIYVLSPAADSASAGEREEKKAGGQKGKGKNPLILNAAEEGRKAGIGEQSKRESSLARLDKDEEDEGAARQKRKKPRTKRKKKMGDAIDDIFGGL</sequence>
<reference evidence="4" key="1">
    <citation type="journal article" date="2015" name="PLoS Genet.">
        <title>The dynamic genome and transcriptome of the human fungal pathogen Blastomyces and close relative Emmonsia.</title>
        <authorList>
            <person name="Munoz J.F."/>
            <person name="Gauthier G.M."/>
            <person name="Desjardins C.A."/>
            <person name="Gallo J.E."/>
            <person name="Holder J."/>
            <person name="Sullivan T.D."/>
            <person name="Marty A.J."/>
            <person name="Carmen J.C."/>
            <person name="Chen Z."/>
            <person name="Ding L."/>
            <person name="Gujja S."/>
            <person name="Magrini V."/>
            <person name="Misas E."/>
            <person name="Mitreva M."/>
            <person name="Priest M."/>
            <person name="Saif S."/>
            <person name="Whiston E.A."/>
            <person name="Young S."/>
            <person name="Zeng Q."/>
            <person name="Goldman W.E."/>
            <person name="Mardis E.R."/>
            <person name="Taylor J.W."/>
            <person name="McEwen J.G."/>
            <person name="Clay O.K."/>
            <person name="Klein B.S."/>
            <person name="Cuomo C.A."/>
        </authorList>
    </citation>
    <scope>NUCLEOTIDE SEQUENCE [LARGE SCALE GENOMIC DNA]</scope>
    <source>
        <strain evidence="4">UAMH 3008</strain>
    </source>
</reference>
<feature type="compositionally biased region" description="Basic residues" evidence="1">
    <location>
        <begin position="253"/>
        <end position="266"/>
    </location>
</feature>
<dbReference type="Pfam" id="PF20945">
    <property type="entry name" value="RMP1"/>
    <property type="match status" value="1"/>
</dbReference>
<dbReference type="GO" id="GO:0042134">
    <property type="term" value="F:rRNA primary transcript binding"/>
    <property type="evidence" value="ECO:0007669"/>
    <property type="project" value="InterPro"/>
</dbReference>
<evidence type="ECO:0000313" key="3">
    <source>
        <dbReference type="EMBL" id="KKZ64981.1"/>
    </source>
</evidence>
<dbReference type="InterPro" id="IPR047204">
    <property type="entry name" value="RMP1_RBD"/>
</dbReference>
<dbReference type="GO" id="GO:0000466">
    <property type="term" value="P:maturation of 5.8S rRNA from tricistronic rRNA transcript (SSU-rRNA, 5.8S rRNA, LSU-rRNA)"/>
    <property type="evidence" value="ECO:0007669"/>
    <property type="project" value="TreeGrafter"/>
</dbReference>
<evidence type="ECO:0000259" key="2">
    <source>
        <dbReference type="Pfam" id="PF20945"/>
    </source>
</evidence>
<dbReference type="EMBL" id="LCZI01000710">
    <property type="protein sequence ID" value="KKZ64981.1"/>
    <property type="molecule type" value="Genomic_DNA"/>
</dbReference>
<feature type="domain" description="RNase MRP protein 1 RNA binding" evidence="2">
    <location>
        <begin position="26"/>
        <end position="131"/>
    </location>
</feature>
<dbReference type="OrthoDB" id="5414547at2759"/>
<evidence type="ECO:0000313" key="4">
    <source>
        <dbReference type="Proteomes" id="UP000034164"/>
    </source>
</evidence>
<organism evidence="3 4">
    <name type="scientific">[Emmonsia] crescens</name>
    <dbReference type="NCBI Taxonomy" id="73230"/>
    <lineage>
        <taxon>Eukaryota</taxon>
        <taxon>Fungi</taxon>
        <taxon>Dikarya</taxon>
        <taxon>Ascomycota</taxon>
        <taxon>Pezizomycotina</taxon>
        <taxon>Eurotiomycetes</taxon>
        <taxon>Eurotiomycetidae</taxon>
        <taxon>Onygenales</taxon>
        <taxon>Ajellomycetaceae</taxon>
        <taxon>Emergomyces</taxon>
    </lineage>
</organism>
<dbReference type="CDD" id="cd22573">
    <property type="entry name" value="RMP1_RBD"/>
    <property type="match status" value="1"/>
</dbReference>
<comment type="caution">
    <text evidence="3">The sequence shown here is derived from an EMBL/GenBank/DDBJ whole genome shotgun (WGS) entry which is preliminary data.</text>
</comment>
<dbReference type="Proteomes" id="UP000034164">
    <property type="component" value="Unassembled WGS sequence"/>
</dbReference>
<name>A0A0G2JA23_9EURO</name>